<reference evidence="2" key="1">
    <citation type="submission" date="2015-10" db="EMBL/GenBank/DDBJ databases">
        <title>EvidentialGene: Evidence-directed Construction of Complete mRNA Transcriptomes without Genomes.</title>
        <authorList>
            <person name="Gilbert D.G."/>
        </authorList>
    </citation>
    <scope>NUCLEOTIDE SEQUENCE</scope>
</reference>
<dbReference type="EMBL" id="GDIQ01017671">
    <property type="protein sequence ID" value="JAN77066.1"/>
    <property type="molecule type" value="Transcribed_RNA"/>
</dbReference>
<evidence type="ECO:0000256" key="1">
    <source>
        <dbReference type="SAM" id="Phobius"/>
    </source>
</evidence>
<keyword evidence="1" id="KW-0812">Transmembrane</keyword>
<dbReference type="AlphaFoldDB" id="A0A0P6FMZ4"/>
<feature type="transmembrane region" description="Helical" evidence="1">
    <location>
        <begin position="30"/>
        <end position="52"/>
    </location>
</feature>
<accession>A0A0P6FMZ4</accession>
<evidence type="ECO:0000313" key="2">
    <source>
        <dbReference type="EMBL" id="JAN47604.1"/>
    </source>
</evidence>
<organism evidence="2">
    <name type="scientific">Daphnia magna</name>
    <dbReference type="NCBI Taxonomy" id="35525"/>
    <lineage>
        <taxon>Eukaryota</taxon>
        <taxon>Metazoa</taxon>
        <taxon>Ecdysozoa</taxon>
        <taxon>Arthropoda</taxon>
        <taxon>Crustacea</taxon>
        <taxon>Branchiopoda</taxon>
        <taxon>Diplostraca</taxon>
        <taxon>Cladocera</taxon>
        <taxon>Anomopoda</taxon>
        <taxon>Daphniidae</taxon>
        <taxon>Daphnia</taxon>
    </lineage>
</organism>
<name>A0A0P6FMZ4_9CRUS</name>
<feature type="transmembrane region" description="Helical" evidence="1">
    <location>
        <begin position="64"/>
        <end position="81"/>
    </location>
</feature>
<keyword evidence="1" id="KW-0472">Membrane</keyword>
<dbReference type="EMBL" id="GDIQ01047133">
    <property type="protein sequence ID" value="JAN47604.1"/>
    <property type="molecule type" value="Transcribed_RNA"/>
</dbReference>
<proteinExistence type="predicted"/>
<sequence length="94" mass="10840">MVDKQQSEAAVVQKLIDPIAHPLLPSSPRVYYSLSSPFYIQLATLMFPFLTLDDVVLHPPSRGSFIQFVFVLFLSFASFPPDSRLPFFFFRFTY</sequence>
<protein>
    <submittedName>
        <fullName evidence="2">Uncharacterized protein</fullName>
    </submittedName>
</protein>
<keyword evidence="1" id="KW-1133">Transmembrane helix</keyword>